<dbReference type="EMBL" id="BKCJ011056252">
    <property type="protein sequence ID" value="GFC76433.1"/>
    <property type="molecule type" value="Genomic_DNA"/>
</dbReference>
<evidence type="ECO:0000256" key="1">
    <source>
        <dbReference type="SAM" id="Coils"/>
    </source>
</evidence>
<protein>
    <submittedName>
        <fullName evidence="2">Uncharacterized protein</fullName>
    </submittedName>
</protein>
<proteinExistence type="predicted"/>
<accession>A0A699R0Z4</accession>
<sequence>LIANDNLIAECLSKEVFYVATKSELNVARFIEMHVANTFVEARCVALEAELATLRDKSHQENQGELIKHFSKLEVDHLNLQLRYQNLKDSIGNHPPTPDKETPDFDSVVVIGKMQVSLQGKDNAIRQLKKQLSELQSTCRDTECTVKVRTTDSQLTKVTNPVTNLQA</sequence>
<feature type="non-terminal residue" evidence="2">
    <location>
        <position position="1"/>
    </location>
</feature>
<reference evidence="2" key="1">
    <citation type="journal article" date="2019" name="Sci. Rep.">
        <title>Draft genome of Tanacetum cinerariifolium, the natural source of mosquito coil.</title>
        <authorList>
            <person name="Yamashiro T."/>
            <person name="Shiraishi A."/>
            <person name="Satake H."/>
            <person name="Nakayama K."/>
        </authorList>
    </citation>
    <scope>NUCLEOTIDE SEQUENCE</scope>
</reference>
<dbReference type="AlphaFoldDB" id="A0A699R0Z4"/>
<comment type="caution">
    <text evidence="2">The sequence shown here is derived from an EMBL/GenBank/DDBJ whole genome shotgun (WGS) entry which is preliminary data.</text>
</comment>
<organism evidence="2">
    <name type="scientific">Tanacetum cinerariifolium</name>
    <name type="common">Dalmatian daisy</name>
    <name type="synonym">Chrysanthemum cinerariifolium</name>
    <dbReference type="NCBI Taxonomy" id="118510"/>
    <lineage>
        <taxon>Eukaryota</taxon>
        <taxon>Viridiplantae</taxon>
        <taxon>Streptophyta</taxon>
        <taxon>Embryophyta</taxon>
        <taxon>Tracheophyta</taxon>
        <taxon>Spermatophyta</taxon>
        <taxon>Magnoliopsida</taxon>
        <taxon>eudicotyledons</taxon>
        <taxon>Gunneridae</taxon>
        <taxon>Pentapetalae</taxon>
        <taxon>asterids</taxon>
        <taxon>campanulids</taxon>
        <taxon>Asterales</taxon>
        <taxon>Asteraceae</taxon>
        <taxon>Asteroideae</taxon>
        <taxon>Anthemideae</taxon>
        <taxon>Anthemidinae</taxon>
        <taxon>Tanacetum</taxon>
    </lineage>
</organism>
<feature type="coiled-coil region" evidence="1">
    <location>
        <begin position="118"/>
        <end position="145"/>
    </location>
</feature>
<name>A0A699R0Z4_TANCI</name>
<gene>
    <name evidence="2" type="ORF">Tci_848403</name>
</gene>
<keyword evidence="1" id="KW-0175">Coiled coil</keyword>
<evidence type="ECO:0000313" key="2">
    <source>
        <dbReference type="EMBL" id="GFC76433.1"/>
    </source>
</evidence>